<feature type="signal peptide" evidence="1">
    <location>
        <begin position="1"/>
        <end position="34"/>
    </location>
</feature>
<name>A0A1I1ZCV1_9GAMM</name>
<evidence type="ECO:0000313" key="4">
    <source>
        <dbReference type="Proteomes" id="UP000199477"/>
    </source>
</evidence>
<dbReference type="Proteomes" id="UP000199477">
    <property type="component" value="Unassembled WGS sequence"/>
</dbReference>
<dbReference type="Pfam" id="PF08332">
    <property type="entry name" value="CaMKII_AD"/>
    <property type="match status" value="1"/>
</dbReference>
<keyword evidence="4" id="KW-1185">Reference proteome</keyword>
<dbReference type="PIRSF" id="PIRSF028470">
    <property type="entry name" value="UCP028470"/>
    <property type="match status" value="1"/>
</dbReference>
<reference evidence="4" key="1">
    <citation type="submission" date="2016-10" db="EMBL/GenBank/DDBJ databases">
        <authorList>
            <person name="Varghese N."/>
            <person name="Submissions S."/>
        </authorList>
    </citation>
    <scope>NUCLEOTIDE SEQUENCE [LARGE SCALE GENOMIC DNA]</scope>
    <source>
        <strain evidence="4">UNC178MFTsu3.1</strain>
    </source>
</reference>
<sequence>MPAPDADRSLPYSVNPMKKLLLCAALLAAPLAHADASHIPYAYTGTAATPAQPREAEIAALFDRWNATLATGDADRMTALYAPDAVLEPTLSNQIRATPADIRSYFVMFLQGKPQAVINYRQIRFLDDGAAVDMGVYTFTLSKNGKAQKVQARYTYVYKKIDGEWKIINHHSSLMPERAS</sequence>
<dbReference type="InterPro" id="IPR013543">
    <property type="entry name" value="Ca/CaM-dep_prot_kinase-assoc"/>
</dbReference>
<evidence type="ECO:0000256" key="1">
    <source>
        <dbReference type="SAM" id="SignalP"/>
    </source>
</evidence>
<dbReference type="InterPro" id="IPR032710">
    <property type="entry name" value="NTF2-like_dom_sf"/>
</dbReference>
<proteinExistence type="predicted"/>
<dbReference type="GO" id="GO:0005516">
    <property type="term" value="F:calmodulin binding"/>
    <property type="evidence" value="ECO:0007669"/>
    <property type="project" value="InterPro"/>
</dbReference>
<dbReference type="STRING" id="500610.SAMN02799615_00684"/>
<evidence type="ECO:0000259" key="2">
    <source>
        <dbReference type="Pfam" id="PF08332"/>
    </source>
</evidence>
<keyword evidence="1" id="KW-0732">Signal</keyword>
<dbReference type="SUPFAM" id="SSF54427">
    <property type="entry name" value="NTF2-like"/>
    <property type="match status" value="1"/>
</dbReference>
<dbReference type="GO" id="GO:0004683">
    <property type="term" value="F:calcium/calmodulin-dependent protein kinase activity"/>
    <property type="evidence" value="ECO:0007669"/>
    <property type="project" value="InterPro"/>
</dbReference>
<dbReference type="NCBIfam" id="TIGR02246">
    <property type="entry name" value="SgcJ/EcaC family oxidoreductase"/>
    <property type="match status" value="1"/>
</dbReference>
<accession>A0A1I1ZCV1</accession>
<dbReference type="AlphaFoldDB" id="A0A1I1ZCV1"/>
<evidence type="ECO:0000313" key="3">
    <source>
        <dbReference type="EMBL" id="SFE29566.1"/>
    </source>
</evidence>
<dbReference type="Gene3D" id="3.10.450.50">
    <property type="match status" value="1"/>
</dbReference>
<dbReference type="InterPro" id="IPR016887">
    <property type="entry name" value="UCP028470_steroid_isom-rel"/>
</dbReference>
<gene>
    <name evidence="3" type="ORF">SAMN02799615_00684</name>
</gene>
<feature type="chain" id="PRO_5011669924" description="Calcium/calmodulin-dependent protein kinase II association-domain domain-containing protein" evidence="1">
    <location>
        <begin position="35"/>
        <end position="180"/>
    </location>
</feature>
<organism evidence="3 4">
    <name type="scientific">Dyella marensis</name>
    <dbReference type="NCBI Taxonomy" id="500610"/>
    <lineage>
        <taxon>Bacteria</taxon>
        <taxon>Pseudomonadati</taxon>
        <taxon>Pseudomonadota</taxon>
        <taxon>Gammaproteobacteria</taxon>
        <taxon>Lysobacterales</taxon>
        <taxon>Rhodanobacteraceae</taxon>
        <taxon>Dyella</taxon>
    </lineage>
</organism>
<dbReference type="EMBL" id="FONH01000002">
    <property type="protein sequence ID" value="SFE29566.1"/>
    <property type="molecule type" value="Genomic_DNA"/>
</dbReference>
<dbReference type="InterPro" id="IPR011944">
    <property type="entry name" value="Steroid_delta5-4_isomerase"/>
</dbReference>
<feature type="domain" description="Calcium/calmodulin-dependent protein kinase II association-domain" evidence="2">
    <location>
        <begin position="54"/>
        <end position="176"/>
    </location>
</feature>
<protein>
    <recommendedName>
        <fullName evidence="2">Calcium/calmodulin-dependent protein kinase II association-domain domain-containing protein</fullName>
    </recommendedName>
</protein>